<dbReference type="InterPro" id="IPR050101">
    <property type="entry name" value="CinA"/>
</dbReference>
<dbReference type="EMBL" id="UWPJ01000036">
    <property type="protein sequence ID" value="VCU72191.1"/>
    <property type="molecule type" value="Genomic_DNA"/>
</dbReference>
<dbReference type="SMART" id="SM00852">
    <property type="entry name" value="MoCF_biosynth"/>
    <property type="match status" value="1"/>
</dbReference>
<dbReference type="CDD" id="cd00885">
    <property type="entry name" value="cinA"/>
    <property type="match status" value="1"/>
</dbReference>
<keyword evidence="3" id="KW-1185">Reference proteome</keyword>
<dbReference type="Gene3D" id="3.40.980.10">
    <property type="entry name" value="MoaB/Mog-like domain"/>
    <property type="match status" value="1"/>
</dbReference>
<accession>A0A3P4B8C5</accession>
<dbReference type="PANTHER" id="PTHR13939:SF0">
    <property type="entry name" value="NMN AMIDOHYDROLASE-LIKE PROTEIN YFAY"/>
    <property type="match status" value="1"/>
</dbReference>
<evidence type="ECO:0000259" key="1">
    <source>
        <dbReference type="SMART" id="SM00852"/>
    </source>
</evidence>
<feature type="domain" description="MoaB/Mog" evidence="1">
    <location>
        <begin position="11"/>
        <end position="184"/>
    </location>
</feature>
<dbReference type="Proteomes" id="UP000277294">
    <property type="component" value="Unassembled WGS sequence"/>
</dbReference>
<dbReference type="GO" id="GO:0016787">
    <property type="term" value="F:hydrolase activity"/>
    <property type="evidence" value="ECO:0007669"/>
    <property type="project" value="UniProtKB-KW"/>
</dbReference>
<dbReference type="InterPro" id="IPR036425">
    <property type="entry name" value="MoaB/Mog-like_dom_sf"/>
</dbReference>
<dbReference type="Pfam" id="PF00994">
    <property type="entry name" value="MoCF_biosynth"/>
    <property type="match status" value="1"/>
</dbReference>
<dbReference type="OrthoDB" id="9801454at2"/>
<keyword evidence="2" id="KW-0378">Hydrolase</keyword>
<dbReference type="AlphaFoldDB" id="A0A3P4B8C5"/>
<proteinExistence type="predicted"/>
<organism evidence="2 3">
    <name type="scientific">Pigmentiphaga humi</name>
    <dbReference type="NCBI Taxonomy" id="2478468"/>
    <lineage>
        <taxon>Bacteria</taxon>
        <taxon>Pseudomonadati</taxon>
        <taxon>Pseudomonadota</taxon>
        <taxon>Betaproteobacteria</taxon>
        <taxon>Burkholderiales</taxon>
        <taxon>Alcaligenaceae</taxon>
        <taxon>Pigmentiphaga</taxon>
    </lineage>
</organism>
<dbReference type="InterPro" id="IPR001453">
    <property type="entry name" value="MoaB/Mog_dom"/>
</dbReference>
<dbReference type="SUPFAM" id="SSF53218">
    <property type="entry name" value="Molybdenum cofactor biosynthesis proteins"/>
    <property type="match status" value="1"/>
</dbReference>
<name>A0A3P4B8C5_9BURK</name>
<gene>
    <name evidence="2" type="primary">yfaY</name>
    <name evidence="2" type="ORF">PIGHUM_04288</name>
</gene>
<evidence type="ECO:0000313" key="3">
    <source>
        <dbReference type="Proteomes" id="UP000277294"/>
    </source>
</evidence>
<dbReference type="RefSeq" id="WP_124081771.1">
    <property type="nucleotide sequence ID" value="NZ_UWPJ01000036.1"/>
</dbReference>
<dbReference type="PANTHER" id="PTHR13939">
    <property type="entry name" value="NICOTINAMIDE-NUCLEOTIDE AMIDOHYDROLASE PNCC"/>
    <property type="match status" value="1"/>
</dbReference>
<reference evidence="2 3" key="1">
    <citation type="submission" date="2018-10" db="EMBL/GenBank/DDBJ databases">
        <authorList>
            <person name="Criscuolo A."/>
        </authorList>
    </citation>
    <scope>NUCLEOTIDE SEQUENCE [LARGE SCALE GENOMIC DNA]</scope>
    <source>
        <strain evidence="2">DnA1</strain>
    </source>
</reference>
<protein>
    <submittedName>
        <fullName evidence="2">NMN amidohydrolase-like protein YfaY</fullName>
    </submittedName>
</protein>
<evidence type="ECO:0000313" key="2">
    <source>
        <dbReference type="EMBL" id="VCU72191.1"/>
    </source>
</evidence>
<sequence length="270" mass="29704">MTSPDTGRNIGLFIIGDEILSGRRQDRHFSKIVELLGARGLRLAWAHFLGDEREALTQALRRSFASGDVVFCCGGIGATPDDHTRQAAAAALDVPLALHDDARVLITQRCQDTAAQGSGTADMSAPDNVRRLQMGEFPVGSEIVPNPYNKIPGFFIRDHTFVPGFPIMAWPMIEWTLDHRYAALHHAVPHIEHSFMVFELAESRIAPVMETLEHRWPGVKAFSLPSMGDGKRRHIELGVKGEPASAAEALAFLQDEVRRLGGEFGPPPTR</sequence>